<accession>A0A5C6UUG6</accession>
<feature type="signal peptide" evidence="1">
    <location>
        <begin position="1"/>
        <end position="20"/>
    </location>
</feature>
<comment type="caution">
    <text evidence="3">The sequence shown here is derived from an EMBL/GenBank/DDBJ whole genome shotgun (WGS) entry which is preliminary data.</text>
</comment>
<dbReference type="InterPro" id="IPR022409">
    <property type="entry name" value="PKD/Chitinase_dom"/>
</dbReference>
<protein>
    <recommendedName>
        <fullName evidence="2">PKD domain-containing protein</fullName>
    </recommendedName>
</protein>
<dbReference type="RefSeq" id="WP_147015246.1">
    <property type="nucleotide sequence ID" value="NZ_VORB01000010.1"/>
</dbReference>
<dbReference type="SMART" id="SM00089">
    <property type="entry name" value="PKD"/>
    <property type="match status" value="2"/>
</dbReference>
<dbReference type="PROSITE" id="PS50093">
    <property type="entry name" value="PKD"/>
    <property type="match status" value="1"/>
</dbReference>
<keyword evidence="4" id="KW-1185">Reference proteome</keyword>
<reference evidence="3 4" key="1">
    <citation type="submission" date="2019-08" db="EMBL/GenBank/DDBJ databases">
        <title>Genome of Luteibaculum oceani JCM 18817.</title>
        <authorList>
            <person name="Bowman J.P."/>
        </authorList>
    </citation>
    <scope>NUCLEOTIDE SEQUENCE [LARGE SCALE GENOMIC DNA]</scope>
    <source>
        <strain evidence="3 4">JCM 18817</strain>
    </source>
</reference>
<organism evidence="3 4">
    <name type="scientific">Luteibaculum oceani</name>
    <dbReference type="NCBI Taxonomy" id="1294296"/>
    <lineage>
        <taxon>Bacteria</taxon>
        <taxon>Pseudomonadati</taxon>
        <taxon>Bacteroidota</taxon>
        <taxon>Flavobacteriia</taxon>
        <taxon>Flavobacteriales</taxon>
        <taxon>Luteibaculaceae</taxon>
        <taxon>Luteibaculum</taxon>
    </lineage>
</organism>
<gene>
    <name evidence="3" type="ORF">FRX97_10885</name>
</gene>
<evidence type="ECO:0000313" key="3">
    <source>
        <dbReference type="EMBL" id="TXC76244.1"/>
    </source>
</evidence>
<dbReference type="Pfam" id="PF18911">
    <property type="entry name" value="PKD_4"/>
    <property type="match status" value="1"/>
</dbReference>
<dbReference type="InterPro" id="IPR035986">
    <property type="entry name" value="PKD_dom_sf"/>
</dbReference>
<evidence type="ECO:0000256" key="1">
    <source>
        <dbReference type="SAM" id="SignalP"/>
    </source>
</evidence>
<dbReference type="Gene3D" id="2.60.40.10">
    <property type="entry name" value="Immunoglobulins"/>
    <property type="match status" value="1"/>
</dbReference>
<dbReference type="InterPro" id="IPR013783">
    <property type="entry name" value="Ig-like_fold"/>
</dbReference>
<dbReference type="CDD" id="cd00146">
    <property type="entry name" value="PKD"/>
    <property type="match status" value="1"/>
</dbReference>
<sequence length="1378" mass="153289">MTATLRYLLCGILVGFSAIAYGQGLTCATAVTINNVPYSTPFLQNETTCGKGNNYNREDRCGNIYMDDEEFMYEFTPNADMCVTATVNPVLTGIGADAPIALFITEGCPDDLNGKCIAQFTNPDNANNTPKPATLENINLKAGKTYYFQVTARSECFDFTFSLNQGNNCQPDPVGYNCETAQEITSLPFDTTGASNCNRKSFIKEGNDCYSTLYNDEASYLYKYTPKQKECIKITGSQSGSTGRITMHEDQCPTYSDTTCKWTDYWYGSTYVEYLTLDSGKTYYFQVSSRSPCMTYNLNISTVDGKGKTCSDAIKIEPTNNYFEKLDLTTRCMGDDISVEPKCINSSRYSSFNEVVFKYESDGNECISAAAFNVSGYYLNLSMYKGCPSATNPTHLADGCSRWPDYTAGIEYTIVDPGTYYFIASSYTYTSPWSGTTYEYDRDFDFRFSTAKLDPTGINCSTPDALPSKTNVKKQGISVQCKEDDYDPSDACGIPLIGGADYVFTYTPPQDFCGTIVGRNVNGTGGLMLFDKCPDASNDESSCKGAVACEVACDSIYMDVTFKGGKTYYIVGAATTGSFFSFDIEIRKRYNTPNGCKAADPNCPDPNDCDDCLNADFETGNFQNWKGWTGRYGTPKQTPGLDTTYTNDPLSRHTLMNAGGYDPVVGQNKLRTTGPIGERYAARIGNRNSGYQADVLYYEFTVTPETKNFFYYYAVVFNDPSHNVNQQPFFGVEMVAIDDNGIETEIQCAAYEVRADPNDPTFQETYDHVRNSTSTTIRWKDWTLVTVPLDNFMGQDVRIEFTTKDCDQGGHYGYAYIDAFCGDIEMLTNTGKYAICPGESLTLTAPDGFASYQWSTGSTERSITVNTPGNYTVILTPFGQNPLLNCQVTLEQEVTMSDQPTADFVFEEGCIDQFIDFADQSLGSPSFPIESWSWNFGDGTGEYPDTNRYHAFPGPGTYDVRLAVKNTGGCVDTVIKEVHIPDFPTLPPLNAIDTIVICQGDTTRLFAEDVGDVTYSWTGPGFGSSDRTPLVNIVGLQNEGEYIIEAILKADTCVKGYDTTYIDVVPLPTYEIKDDTNKCFLDRRLKLFASGGEDEFSYSWTPANIFDDPSVQFPWAEPDSTTEIFVHTTHTYCPDSTMSMILTIDYYEEMLELVDEITVCEGDSIIIIPDAGKPIEYLVWETPDGYTYDGEEIIHPKASDSLGGYYYVTAYLDDGPMYCQYAYDSVKVNVIPAPDAQITPESARNCVGDSVEFTAQNPMLNMVWTNADGDTVAYGPSAKVLVNDEYYYVTYHNETGCYNRDSVFADEYTMVKPDIGKDRTLCLGDSYKIPIKNRNKLLDDYRYYWNTGEEIERITVTQTGEYILYVEQCGCVSSDTVF</sequence>
<dbReference type="SUPFAM" id="SSF49299">
    <property type="entry name" value="PKD domain"/>
    <property type="match status" value="1"/>
</dbReference>
<keyword evidence="1" id="KW-0732">Signal</keyword>
<evidence type="ECO:0000313" key="4">
    <source>
        <dbReference type="Proteomes" id="UP000321168"/>
    </source>
</evidence>
<name>A0A5C6UUG6_9FLAO</name>
<dbReference type="Proteomes" id="UP000321168">
    <property type="component" value="Unassembled WGS sequence"/>
</dbReference>
<feature type="domain" description="PKD" evidence="2">
    <location>
        <begin position="915"/>
        <end position="980"/>
    </location>
</feature>
<dbReference type="InterPro" id="IPR000601">
    <property type="entry name" value="PKD_dom"/>
</dbReference>
<dbReference type="EMBL" id="VORB01000010">
    <property type="protein sequence ID" value="TXC76244.1"/>
    <property type="molecule type" value="Genomic_DNA"/>
</dbReference>
<feature type="chain" id="PRO_5022878174" description="PKD domain-containing protein" evidence="1">
    <location>
        <begin position="21"/>
        <end position="1378"/>
    </location>
</feature>
<dbReference type="OrthoDB" id="7443339at2"/>
<proteinExistence type="predicted"/>
<evidence type="ECO:0000259" key="2">
    <source>
        <dbReference type="PROSITE" id="PS50093"/>
    </source>
</evidence>